<dbReference type="GO" id="GO:0006950">
    <property type="term" value="P:response to stress"/>
    <property type="evidence" value="ECO:0007669"/>
    <property type="project" value="TreeGrafter"/>
</dbReference>
<dbReference type="InterPro" id="IPR036388">
    <property type="entry name" value="WH-like_DNA-bd_sf"/>
</dbReference>
<dbReference type="InterPro" id="IPR039422">
    <property type="entry name" value="MarR/SlyA-like"/>
</dbReference>
<evidence type="ECO:0000313" key="2">
    <source>
        <dbReference type="EMBL" id="SCB31907.1"/>
    </source>
</evidence>
<feature type="domain" description="HTH marR-type" evidence="1">
    <location>
        <begin position="19"/>
        <end position="158"/>
    </location>
</feature>
<dbReference type="PANTHER" id="PTHR33164">
    <property type="entry name" value="TRANSCRIPTIONAL REGULATOR, MARR FAMILY"/>
    <property type="match status" value="1"/>
</dbReference>
<evidence type="ECO:0000313" key="3">
    <source>
        <dbReference type="Proteomes" id="UP000199184"/>
    </source>
</evidence>
<keyword evidence="2" id="KW-0238">DNA-binding</keyword>
<gene>
    <name evidence="2" type="ORF">GA0061098_1005340</name>
</gene>
<reference evidence="3" key="1">
    <citation type="submission" date="2016-08" db="EMBL/GenBank/DDBJ databases">
        <authorList>
            <person name="Varghese N."/>
            <person name="Submissions Spin"/>
        </authorList>
    </citation>
    <scope>NUCLEOTIDE SEQUENCE [LARGE SCALE GENOMIC DNA]</scope>
    <source>
        <strain evidence="3">ERR11</strain>
    </source>
</reference>
<dbReference type="InterPro" id="IPR000835">
    <property type="entry name" value="HTH_MarR-typ"/>
</dbReference>
<dbReference type="RefSeq" id="WP_091956627.1">
    <property type="nucleotide sequence ID" value="NZ_FMAI01000005.1"/>
</dbReference>
<dbReference type="Gene3D" id="1.10.10.10">
    <property type="entry name" value="Winged helix-like DNA-binding domain superfamily/Winged helix DNA-binding domain"/>
    <property type="match status" value="1"/>
</dbReference>
<dbReference type="Proteomes" id="UP000199184">
    <property type="component" value="Unassembled WGS sequence"/>
</dbReference>
<dbReference type="InterPro" id="IPR036390">
    <property type="entry name" value="WH_DNA-bd_sf"/>
</dbReference>
<dbReference type="EMBL" id="FMAI01000005">
    <property type="protein sequence ID" value="SCB31907.1"/>
    <property type="molecule type" value="Genomic_DNA"/>
</dbReference>
<dbReference type="SMART" id="SM00347">
    <property type="entry name" value="HTH_MARR"/>
    <property type="match status" value="1"/>
</dbReference>
<dbReference type="PANTHER" id="PTHR33164:SF101">
    <property type="entry name" value="TRANSCRIPTIONAL REPRESSOR MPRA"/>
    <property type="match status" value="1"/>
</dbReference>
<keyword evidence="3" id="KW-1185">Reference proteome</keyword>
<dbReference type="GO" id="GO:0003677">
    <property type="term" value="F:DNA binding"/>
    <property type="evidence" value="ECO:0007669"/>
    <property type="project" value="UniProtKB-KW"/>
</dbReference>
<accession>A0A1C3VW59</accession>
<dbReference type="AlphaFoldDB" id="A0A1C3VW59"/>
<name>A0A1C3VW59_9BRAD</name>
<evidence type="ECO:0000259" key="1">
    <source>
        <dbReference type="PROSITE" id="PS50995"/>
    </source>
</evidence>
<sequence>MPSKLPGLKRRLGKSSAASQDVLRRFTWEIRAINVCLDDLRYFQAHALGLAAPQMMILMALIDLEQGDGVPVNVVAKLMKVESAFITKHSKQLEDKRFVRRKRCVNDARIVNLSLTDSARRRLASIATQQEELDEFVSGYLDVTDFAKLASCLSGVRQRLEKARLHAALKMQEPSREQQLRDA</sequence>
<dbReference type="SUPFAM" id="SSF46785">
    <property type="entry name" value="Winged helix' DNA-binding domain"/>
    <property type="match status" value="1"/>
</dbReference>
<proteinExistence type="predicted"/>
<organism evidence="2 3">
    <name type="scientific">Bradyrhizobium shewense</name>
    <dbReference type="NCBI Taxonomy" id="1761772"/>
    <lineage>
        <taxon>Bacteria</taxon>
        <taxon>Pseudomonadati</taxon>
        <taxon>Pseudomonadota</taxon>
        <taxon>Alphaproteobacteria</taxon>
        <taxon>Hyphomicrobiales</taxon>
        <taxon>Nitrobacteraceae</taxon>
        <taxon>Bradyrhizobium</taxon>
    </lineage>
</organism>
<dbReference type="PROSITE" id="PS50995">
    <property type="entry name" value="HTH_MARR_2"/>
    <property type="match status" value="1"/>
</dbReference>
<dbReference type="GO" id="GO:0003700">
    <property type="term" value="F:DNA-binding transcription factor activity"/>
    <property type="evidence" value="ECO:0007669"/>
    <property type="project" value="InterPro"/>
</dbReference>
<protein>
    <submittedName>
        <fullName evidence="2">DNA-binding transcriptional regulator, MarR family</fullName>
    </submittedName>
</protein>
<dbReference type="Pfam" id="PF01047">
    <property type="entry name" value="MarR"/>
    <property type="match status" value="1"/>
</dbReference>